<dbReference type="Proteomes" id="UP001630127">
    <property type="component" value="Unassembled WGS sequence"/>
</dbReference>
<evidence type="ECO:0000259" key="5">
    <source>
        <dbReference type="Pfam" id="PF04043"/>
    </source>
</evidence>
<gene>
    <name evidence="6" type="ORF">ACH5RR_039951</name>
</gene>
<organism evidence="6 7">
    <name type="scientific">Cinchona calisaya</name>
    <dbReference type="NCBI Taxonomy" id="153742"/>
    <lineage>
        <taxon>Eukaryota</taxon>
        <taxon>Viridiplantae</taxon>
        <taxon>Streptophyta</taxon>
        <taxon>Embryophyta</taxon>
        <taxon>Tracheophyta</taxon>
        <taxon>Spermatophyta</taxon>
        <taxon>Magnoliopsida</taxon>
        <taxon>eudicotyledons</taxon>
        <taxon>Gunneridae</taxon>
        <taxon>Pentapetalae</taxon>
        <taxon>asterids</taxon>
        <taxon>lamiids</taxon>
        <taxon>Gentianales</taxon>
        <taxon>Rubiaceae</taxon>
        <taxon>Cinchonoideae</taxon>
        <taxon>Cinchoneae</taxon>
        <taxon>Cinchona</taxon>
    </lineage>
</organism>
<dbReference type="NCBIfam" id="TIGR01614">
    <property type="entry name" value="PME_inhib"/>
    <property type="match status" value="1"/>
</dbReference>
<keyword evidence="1 4" id="KW-0732">Signal</keyword>
<evidence type="ECO:0000256" key="1">
    <source>
        <dbReference type="ARBA" id="ARBA00022729"/>
    </source>
</evidence>
<proteinExistence type="inferred from homology"/>
<feature type="domain" description="Pectinesterase inhibitor" evidence="5">
    <location>
        <begin position="28"/>
        <end position="167"/>
    </location>
</feature>
<dbReference type="Gene3D" id="1.20.140.40">
    <property type="entry name" value="Invertase/pectin methylesterase inhibitor family protein"/>
    <property type="match status" value="1"/>
</dbReference>
<dbReference type="AlphaFoldDB" id="A0ABD2Y106"/>
<feature type="chain" id="PRO_5044768252" description="Pectinesterase inhibitor domain-containing protein" evidence="4">
    <location>
        <begin position="23"/>
        <end position="182"/>
    </location>
</feature>
<evidence type="ECO:0000256" key="2">
    <source>
        <dbReference type="ARBA" id="ARBA00023157"/>
    </source>
</evidence>
<dbReference type="PANTHER" id="PTHR36710">
    <property type="entry name" value="PECTINESTERASE INHIBITOR-LIKE"/>
    <property type="match status" value="1"/>
</dbReference>
<evidence type="ECO:0000256" key="3">
    <source>
        <dbReference type="ARBA" id="ARBA00038471"/>
    </source>
</evidence>
<comment type="similarity">
    <text evidence="3">Belongs to the PMEI family.</text>
</comment>
<dbReference type="InterPro" id="IPR035513">
    <property type="entry name" value="Invertase/methylesterase_inhib"/>
</dbReference>
<dbReference type="Pfam" id="PF04043">
    <property type="entry name" value="PMEI"/>
    <property type="match status" value="1"/>
</dbReference>
<evidence type="ECO:0000256" key="4">
    <source>
        <dbReference type="SAM" id="SignalP"/>
    </source>
</evidence>
<comment type="caution">
    <text evidence="6">The sequence shown here is derived from an EMBL/GenBank/DDBJ whole genome shotgun (WGS) entry which is preliminary data.</text>
</comment>
<accession>A0ABD2Y106</accession>
<dbReference type="PANTHER" id="PTHR36710:SF4">
    <property type="entry name" value="PLANT INVERTASE_PECTIN METHYLESTERASE INHIBITOR SUPERFAMILY PROTEIN"/>
    <property type="match status" value="1"/>
</dbReference>
<dbReference type="SUPFAM" id="SSF101148">
    <property type="entry name" value="Plant invertase/pectin methylesterase inhibitor"/>
    <property type="match status" value="1"/>
</dbReference>
<dbReference type="EMBL" id="JBJUIK010000016">
    <property type="protein sequence ID" value="KAL3500858.1"/>
    <property type="molecule type" value="Genomic_DNA"/>
</dbReference>
<name>A0ABD2Y106_9GENT</name>
<keyword evidence="7" id="KW-1185">Reference proteome</keyword>
<dbReference type="InterPro" id="IPR006501">
    <property type="entry name" value="Pectinesterase_inhib_dom"/>
</dbReference>
<evidence type="ECO:0000313" key="7">
    <source>
        <dbReference type="Proteomes" id="UP001630127"/>
    </source>
</evidence>
<feature type="signal peptide" evidence="4">
    <location>
        <begin position="1"/>
        <end position="22"/>
    </location>
</feature>
<dbReference type="InterPro" id="IPR052421">
    <property type="entry name" value="PCW_Enzyme_Inhibitor"/>
</dbReference>
<reference evidence="6 7" key="1">
    <citation type="submission" date="2024-11" db="EMBL/GenBank/DDBJ databases">
        <title>A near-complete genome assembly of Cinchona calisaya.</title>
        <authorList>
            <person name="Lian D.C."/>
            <person name="Zhao X.W."/>
            <person name="Wei L."/>
        </authorList>
    </citation>
    <scope>NUCLEOTIDE SEQUENCE [LARGE SCALE GENOMIC DNA]</scope>
    <source>
        <tissue evidence="6">Nenye</tissue>
    </source>
</reference>
<evidence type="ECO:0000313" key="6">
    <source>
        <dbReference type="EMBL" id="KAL3500858.1"/>
    </source>
</evidence>
<keyword evidence="2" id="KW-1015">Disulfide bond</keyword>
<protein>
    <recommendedName>
        <fullName evidence="5">Pectinesterase inhibitor domain-containing protein</fullName>
    </recommendedName>
</protein>
<sequence>MADIKICFLLVIFVTLFSFGHPQFSDYHQICQKTTDSVLCIRIIDASGTARFKTNANGWLQILNDQVKTLAITTNTKIGDALRSNPSPRAKQSLDLCNDEYNSVVATLDNLEWFNLNKSNYPDFNRRLAQLLFIVEDCISSFTKPPPTPTPIGVFNENVKHVIQLTLQVLNLNQCNKITACT</sequence>